<dbReference type="AlphaFoldDB" id="A0A8K0HPF0"/>
<reference evidence="3" key="1">
    <citation type="submission" date="2020-03" db="EMBL/GenBank/DDBJ databases">
        <title>A high-quality chromosome-level genome assembly of a woody plant with both climbing and erect habits, Rhamnella rubrinervis.</title>
        <authorList>
            <person name="Lu Z."/>
            <person name="Yang Y."/>
            <person name="Zhu X."/>
            <person name="Sun Y."/>
        </authorList>
    </citation>
    <scope>NUCLEOTIDE SEQUENCE</scope>
    <source>
        <strain evidence="3">BYM</strain>
        <tissue evidence="3">Leaf</tissue>
    </source>
</reference>
<evidence type="ECO:0000256" key="1">
    <source>
        <dbReference type="ARBA" id="ARBA00009995"/>
    </source>
</evidence>
<dbReference type="Proteomes" id="UP000796880">
    <property type="component" value="Unassembled WGS sequence"/>
</dbReference>
<protein>
    <submittedName>
        <fullName evidence="3">Uncharacterized protein</fullName>
    </submittedName>
</protein>
<dbReference type="PANTHER" id="PTHR11926">
    <property type="entry name" value="GLUCOSYL/GLUCURONOSYL TRANSFERASES"/>
    <property type="match status" value="1"/>
</dbReference>
<comment type="caution">
    <text evidence="3">The sequence shown here is derived from an EMBL/GenBank/DDBJ whole genome shotgun (WGS) entry which is preliminary data.</text>
</comment>
<evidence type="ECO:0000256" key="2">
    <source>
        <dbReference type="SAM" id="MobiDB-lite"/>
    </source>
</evidence>
<gene>
    <name evidence="3" type="ORF">FNV43_RR01331</name>
</gene>
<keyword evidence="4" id="KW-1185">Reference proteome</keyword>
<comment type="similarity">
    <text evidence="1">Belongs to the UDP-glycosyltransferase family.</text>
</comment>
<proteinExistence type="inferred from homology"/>
<evidence type="ECO:0000313" key="3">
    <source>
        <dbReference type="EMBL" id="KAF3456677.1"/>
    </source>
</evidence>
<dbReference type="Gene3D" id="3.40.50.2000">
    <property type="entry name" value="Glycogen Phosphorylase B"/>
    <property type="match status" value="1"/>
</dbReference>
<organism evidence="3 4">
    <name type="scientific">Rhamnella rubrinervis</name>
    <dbReference type="NCBI Taxonomy" id="2594499"/>
    <lineage>
        <taxon>Eukaryota</taxon>
        <taxon>Viridiplantae</taxon>
        <taxon>Streptophyta</taxon>
        <taxon>Embryophyta</taxon>
        <taxon>Tracheophyta</taxon>
        <taxon>Spermatophyta</taxon>
        <taxon>Magnoliopsida</taxon>
        <taxon>eudicotyledons</taxon>
        <taxon>Gunneridae</taxon>
        <taxon>Pentapetalae</taxon>
        <taxon>rosids</taxon>
        <taxon>fabids</taxon>
        <taxon>Rosales</taxon>
        <taxon>Rhamnaceae</taxon>
        <taxon>rhamnoid group</taxon>
        <taxon>Rhamneae</taxon>
        <taxon>Rhamnella</taxon>
    </lineage>
</organism>
<dbReference type="SUPFAM" id="SSF53756">
    <property type="entry name" value="UDP-Glycosyltransferase/glycogen phosphorylase"/>
    <property type="match status" value="1"/>
</dbReference>
<feature type="region of interest" description="Disordered" evidence="2">
    <location>
        <begin position="57"/>
        <end position="79"/>
    </location>
</feature>
<dbReference type="PANTHER" id="PTHR11926:SF870">
    <property type="entry name" value="UDP-GLYCOSYLTRANSFERASE 75B1"/>
    <property type="match status" value="1"/>
</dbReference>
<sequence>MTIIQTKHKANPLIFNIHHHKRQFSCAKLLYKTKRHAIPLHSNNFKNNHIISHQSNAPHLHRHHAAPPRHLPRPGTHKSWPAICKAPHTHRCRSHLRHQPLSPPPHDQILHSHRLVLCPFSDGYDDGSKPGDDMDHHLSEISRCGSQALYHLVVTAAKEGRPFSFIVYSILLPWAAETANKLHVPSALLWIQPATVFDIYYYYFHDYSDTIDNTNSDSTDGISCFIELPGLPLKLTKRDLPSFMDAGNTYTFAIPLFKAQFEILDKESNPKVLLNTFDALEPEALRATSGKYDLIGIGPLIPSAFLDGKDPSDTSFGGDFVQHSKDYYMEWLNKKPKDQSFTCRLEA</sequence>
<accession>A0A8K0HPF0</accession>
<feature type="compositionally biased region" description="Basic residues" evidence="2">
    <location>
        <begin position="59"/>
        <end position="76"/>
    </location>
</feature>
<dbReference type="GO" id="GO:0080043">
    <property type="term" value="F:quercetin 3-O-glucosyltransferase activity"/>
    <property type="evidence" value="ECO:0007669"/>
    <property type="project" value="TreeGrafter"/>
</dbReference>
<dbReference type="OrthoDB" id="5835829at2759"/>
<name>A0A8K0HPF0_9ROSA</name>
<dbReference type="GO" id="GO:0080044">
    <property type="term" value="F:quercetin 7-O-glucosyltransferase activity"/>
    <property type="evidence" value="ECO:0007669"/>
    <property type="project" value="TreeGrafter"/>
</dbReference>
<evidence type="ECO:0000313" key="4">
    <source>
        <dbReference type="Proteomes" id="UP000796880"/>
    </source>
</evidence>
<dbReference type="EMBL" id="VOIH02000001">
    <property type="protein sequence ID" value="KAF3456677.1"/>
    <property type="molecule type" value="Genomic_DNA"/>
</dbReference>